<dbReference type="AlphaFoldDB" id="A0AAD3XIX9"/>
<name>A0AAD3XIX9_NEPGR</name>
<sequence length="69" mass="7123">MGQSCYEQCGKSFDSSKSPASLAAASQGLPSTNSEAKAIAAKLTFQRSASDEVKSDALPNVGLCPSLRK</sequence>
<evidence type="ECO:0000256" key="1">
    <source>
        <dbReference type="SAM" id="MobiDB-lite"/>
    </source>
</evidence>
<dbReference type="Proteomes" id="UP001279734">
    <property type="component" value="Unassembled WGS sequence"/>
</dbReference>
<organism evidence="2 3">
    <name type="scientific">Nepenthes gracilis</name>
    <name type="common">Slender pitcher plant</name>
    <dbReference type="NCBI Taxonomy" id="150966"/>
    <lineage>
        <taxon>Eukaryota</taxon>
        <taxon>Viridiplantae</taxon>
        <taxon>Streptophyta</taxon>
        <taxon>Embryophyta</taxon>
        <taxon>Tracheophyta</taxon>
        <taxon>Spermatophyta</taxon>
        <taxon>Magnoliopsida</taxon>
        <taxon>eudicotyledons</taxon>
        <taxon>Gunneridae</taxon>
        <taxon>Pentapetalae</taxon>
        <taxon>Caryophyllales</taxon>
        <taxon>Nepenthaceae</taxon>
        <taxon>Nepenthes</taxon>
    </lineage>
</organism>
<feature type="compositionally biased region" description="Low complexity" evidence="1">
    <location>
        <begin position="15"/>
        <end position="26"/>
    </location>
</feature>
<reference evidence="2" key="1">
    <citation type="submission" date="2023-05" db="EMBL/GenBank/DDBJ databases">
        <title>Nepenthes gracilis genome sequencing.</title>
        <authorList>
            <person name="Fukushima K."/>
        </authorList>
    </citation>
    <scope>NUCLEOTIDE SEQUENCE</scope>
    <source>
        <strain evidence="2">SING2019-196</strain>
    </source>
</reference>
<accession>A0AAD3XIX9</accession>
<dbReference type="EMBL" id="BSYO01000006">
    <property type="protein sequence ID" value="GMH06239.1"/>
    <property type="molecule type" value="Genomic_DNA"/>
</dbReference>
<proteinExistence type="predicted"/>
<evidence type="ECO:0000313" key="2">
    <source>
        <dbReference type="EMBL" id="GMH06239.1"/>
    </source>
</evidence>
<protein>
    <submittedName>
        <fullName evidence="2">Uncharacterized protein</fullName>
    </submittedName>
</protein>
<comment type="caution">
    <text evidence="2">The sequence shown here is derived from an EMBL/GenBank/DDBJ whole genome shotgun (WGS) entry which is preliminary data.</text>
</comment>
<evidence type="ECO:0000313" key="3">
    <source>
        <dbReference type="Proteomes" id="UP001279734"/>
    </source>
</evidence>
<gene>
    <name evidence="2" type="ORF">Nepgr_008079</name>
</gene>
<keyword evidence="3" id="KW-1185">Reference proteome</keyword>
<feature type="region of interest" description="Disordered" evidence="1">
    <location>
        <begin position="1"/>
        <end position="32"/>
    </location>
</feature>